<dbReference type="Gene3D" id="3.90.1150.50">
    <property type="entry name" value="Transcription-repair-coupling factor, D7 domain"/>
    <property type="match status" value="1"/>
</dbReference>
<dbReference type="Proteomes" id="UP001314181">
    <property type="component" value="Unassembled WGS sequence"/>
</dbReference>
<feature type="domain" description="Helicase ATP-binding" evidence="10">
    <location>
        <begin position="487"/>
        <end position="649"/>
    </location>
</feature>
<evidence type="ECO:0000259" key="11">
    <source>
        <dbReference type="PROSITE" id="PS51194"/>
    </source>
</evidence>
<dbReference type="PANTHER" id="PTHR47964">
    <property type="entry name" value="ATP-DEPENDENT DNA HELICASE HOMOLOG RECG, CHLOROPLASTIC"/>
    <property type="match status" value="1"/>
</dbReference>
<comment type="function">
    <text evidence="9">Couples transcription and DNA repair by recognizing RNA polymerase (RNAP) stalled at DNA lesions. Mediates ATP-dependent release of RNAP and its truncated transcript from the DNA, and recruitment of nucleotide excision repair machinery to the damaged site.</text>
</comment>
<dbReference type="PANTHER" id="PTHR47964:SF1">
    <property type="entry name" value="ATP-DEPENDENT DNA HELICASE HOMOLOG RECG, CHLOROPLASTIC"/>
    <property type="match status" value="1"/>
</dbReference>
<accession>A0ABM9N8Y1</accession>
<dbReference type="InterPro" id="IPR037235">
    <property type="entry name" value="TRCF-like_C_D7"/>
</dbReference>
<dbReference type="InterPro" id="IPR001650">
    <property type="entry name" value="Helicase_C-like"/>
</dbReference>
<keyword evidence="6 9" id="KW-0067">ATP-binding</keyword>
<dbReference type="NCBIfam" id="TIGR00580">
    <property type="entry name" value="mfd"/>
    <property type="match status" value="1"/>
</dbReference>
<dbReference type="InterPro" id="IPR047112">
    <property type="entry name" value="RecG/Mfd"/>
</dbReference>
<dbReference type="SMART" id="SM00490">
    <property type="entry name" value="HELICc"/>
    <property type="match status" value="1"/>
</dbReference>
<dbReference type="PROSITE" id="PS51194">
    <property type="entry name" value="HELICASE_CTER"/>
    <property type="match status" value="1"/>
</dbReference>
<keyword evidence="1 9" id="KW-0963">Cytoplasm</keyword>
<reference evidence="12 13" key="1">
    <citation type="submission" date="2024-01" db="EMBL/GenBank/DDBJ databases">
        <authorList>
            <person name="Kunselman E."/>
        </authorList>
    </citation>
    <scope>NUCLEOTIDE SEQUENCE [LARGE SCALE GENOMIC DNA]</scope>
    <source>
        <strain evidence="12">2 abalone samples</strain>
    </source>
</reference>
<dbReference type="Pfam" id="PF00271">
    <property type="entry name" value="Helicase_C"/>
    <property type="match status" value="1"/>
</dbReference>
<sequence>MLAMNIIGDKNCNFIVIIDDDNLHAITTPINVIKKNILELRVGKTIAIDELNTFLNNAGYIKTSMAIEPGDFSIRGGIVDIVFAMVGYRIDFFDNLIESIREFDPVTQLGKKEVDFALLPPCIEVLLNKELLDEFLLRNSNFMFDELLHMPINKRMELLDIFYHEKCSLFHLLLENFSHCHFYITGGLQSHELKKYDICNNLFILNSISDSSADDQIKLIGGITQSILRAKFTIPESIKRFMYRTNNIVNLNITGDMVHKTVLSVNSLYTAGKISELMSKVNVKTIIVKNLNEVFTSSEDMLLLAVMSIDVSFVFRDVIFISERNVFGNNYRLVKTNKKKGDAFLKQISQLMDGDIVTHTEYGIGRFLGLKTISTHEIKGDFLALEYSGNEKLFIPANDIPCLTRYGESTNVVLDKLGTTSWQKRKAKAKARIFAIAKQLMNTAAMRKLNKSTIFEADSDMYSKFCATFPYIETDDQLLAIDEIIKDLASGVAMDRLLCGDAGFGKTEVAIRASFIVASSGTAQVAVLSPTKILCEQHINVFRERFKGMGLVIEGLHGLKSTKENRSVKRLIREGAINIIIGTHALFSTDIEFANIGLFVIDEEHRFGVKQKERIKNKYPCVHMLSMSATPIPRTLQMALLGVRDLSLLSTAPVGRAKINMFIKPISSAVLYEAAERELSNTGSVFCVCPHIKDISSIEKMLEKIKDKFSCRIVAETLHANMPTKEIEKKITNFYGGFSNFLVSTPMIEVGIDVPRANTIIVYNADLFGLSQLYQLRGRVGRSGGIGYVYFMVAENKVANELKMHKLKIIQSLESLGMGFNVATYDMDIRGFGNLVGSEQSGHIKEVGIDLYQEMLTSSVKEMQSTNNNSSGEALESVKIDIALQALIPDAYIKESTLRLYFYQKIAKAKDNSDLNKITHELRDRFGKVPESVNNLFKIATLRLLAIKNSVSKIAIDRDNVFYITFKNYENPNILLHFLDKNSNDIKLFSNDVIASRTEYDSIALAMEKLCVLLHNLSTICL</sequence>
<dbReference type="Gene3D" id="3.40.50.300">
    <property type="entry name" value="P-loop containing nucleotide triphosphate hydrolases"/>
    <property type="match status" value="2"/>
</dbReference>
<protein>
    <recommendedName>
        <fullName evidence="9">Transcription-repair-coupling factor</fullName>
        <shortName evidence="9">TRCF</shortName>
        <ecNumber evidence="9">3.6.4.-</ecNumber>
    </recommendedName>
</protein>
<dbReference type="InterPro" id="IPR011545">
    <property type="entry name" value="DEAD/DEAH_box_helicase_dom"/>
</dbReference>
<dbReference type="SUPFAM" id="SSF143517">
    <property type="entry name" value="TRCF domain-like"/>
    <property type="match status" value="1"/>
</dbReference>
<dbReference type="SUPFAM" id="SSF52540">
    <property type="entry name" value="P-loop containing nucleoside triphosphate hydrolases"/>
    <property type="match status" value="3"/>
</dbReference>
<dbReference type="SMART" id="SM00487">
    <property type="entry name" value="DEXDc"/>
    <property type="match status" value="1"/>
</dbReference>
<keyword evidence="13" id="KW-1185">Reference proteome</keyword>
<dbReference type="Gene3D" id="2.40.10.170">
    <property type="match status" value="1"/>
</dbReference>
<dbReference type="InterPro" id="IPR003711">
    <property type="entry name" value="CarD-like/TRCF_RID"/>
</dbReference>
<keyword evidence="8 9" id="KW-0234">DNA repair</keyword>
<evidence type="ECO:0000313" key="13">
    <source>
        <dbReference type="Proteomes" id="UP001314181"/>
    </source>
</evidence>
<feature type="domain" description="Helicase C-terminal" evidence="11">
    <location>
        <begin position="658"/>
        <end position="828"/>
    </location>
</feature>
<dbReference type="InterPro" id="IPR004576">
    <property type="entry name" value="Mfd"/>
</dbReference>
<dbReference type="GO" id="GO:0016787">
    <property type="term" value="F:hydrolase activity"/>
    <property type="evidence" value="ECO:0007669"/>
    <property type="project" value="UniProtKB-KW"/>
</dbReference>
<evidence type="ECO:0000256" key="1">
    <source>
        <dbReference type="ARBA" id="ARBA00022490"/>
    </source>
</evidence>
<organism evidence="12 13">
    <name type="scientific">Candidatus Xenohaliotis californiensis</name>
    <dbReference type="NCBI Taxonomy" id="84677"/>
    <lineage>
        <taxon>Bacteria</taxon>
        <taxon>Pseudomonadati</taxon>
        <taxon>Pseudomonadota</taxon>
        <taxon>Alphaproteobacteria</taxon>
        <taxon>Rickettsiales</taxon>
        <taxon>Anaplasmataceae</taxon>
        <taxon>Candidatus Xenohaliotis</taxon>
    </lineage>
</organism>
<dbReference type="PROSITE" id="PS51192">
    <property type="entry name" value="HELICASE_ATP_BIND_1"/>
    <property type="match status" value="1"/>
</dbReference>
<dbReference type="Pfam" id="PF03461">
    <property type="entry name" value="TRCF"/>
    <property type="match status" value="1"/>
</dbReference>
<dbReference type="CDD" id="cd17991">
    <property type="entry name" value="DEXHc_TRCF"/>
    <property type="match status" value="1"/>
</dbReference>
<dbReference type="Pfam" id="PF02559">
    <property type="entry name" value="CarD_TRCF_RID"/>
    <property type="match status" value="1"/>
</dbReference>
<keyword evidence="3 9" id="KW-0227">DNA damage</keyword>
<comment type="similarity">
    <text evidence="9">In the N-terminal section; belongs to the UvrB family.</text>
</comment>
<comment type="caution">
    <text evidence="12">The sequence shown here is derived from an EMBL/GenBank/DDBJ whole genome shotgun (WGS) entry which is preliminary data.</text>
</comment>
<dbReference type="HAMAP" id="MF_00969">
    <property type="entry name" value="TRCF"/>
    <property type="match status" value="1"/>
</dbReference>
<keyword evidence="5" id="KW-0347">Helicase</keyword>
<evidence type="ECO:0000256" key="8">
    <source>
        <dbReference type="ARBA" id="ARBA00023204"/>
    </source>
</evidence>
<evidence type="ECO:0000256" key="7">
    <source>
        <dbReference type="ARBA" id="ARBA00023125"/>
    </source>
</evidence>
<evidence type="ECO:0000256" key="3">
    <source>
        <dbReference type="ARBA" id="ARBA00022763"/>
    </source>
</evidence>
<gene>
    <name evidence="9 12" type="primary">mfd</name>
    <name evidence="12" type="ORF">CAXC1_350001</name>
</gene>
<dbReference type="InterPro" id="IPR036101">
    <property type="entry name" value="CarD-like/TRCF_RID_sf"/>
</dbReference>
<keyword evidence="2 9" id="KW-0547">Nucleotide-binding</keyword>
<dbReference type="Pfam" id="PF00270">
    <property type="entry name" value="DEAD"/>
    <property type="match status" value="1"/>
</dbReference>
<evidence type="ECO:0000256" key="9">
    <source>
        <dbReference type="HAMAP-Rule" id="MF_00969"/>
    </source>
</evidence>
<evidence type="ECO:0000256" key="6">
    <source>
        <dbReference type="ARBA" id="ARBA00022840"/>
    </source>
</evidence>
<dbReference type="Gene3D" id="3.30.2060.10">
    <property type="entry name" value="Penicillin-binding protein 1b domain"/>
    <property type="match status" value="1"/>
</dbReference>
<evidence type="ECO:0000259" key="10">
    <source>
        <dbReference type="PROSITE" id="PS51192"/>
    </source>
</evidence>
<name>A0ABM9N8Y1_9RICK</name>
<evidence type="ECO:0000256" key="5">
    <source>
        <dbReference type="ARBA" id="ARBA00022806"/>
    </source>
</evidence>
<dbReference type="InterPro" id="IPR014001">
    <property type="entry name" value="Helicase_ATP-bd"/>
</dbReference>
<dbReference type="InterPro" id="IPR041471">
    <property type="entry name" value="UvrB_inter"/>
</dbReference>
<comment type="similarity">
    <text evidence="9">In the C-terminal section; belongs to the helicase family. RecG subfamily.</text>
</comment>
<proteinExistence type="inferred from homology"/>
<dbReference type="InterPro" id="IPR027417">
    <property type="entry name" value="P-loop_NTPase"/>
</dbReference>
<evidence type="ECO:0000256" key="2">
    <source>
        <dbReference type="ARBA" id="ARBA00022741"/>
    </source>
</evidence>
<comment type="subcellular location">
    <subcellularLocation>
        <location evidence="9">Cytoplasm</location>
    </subcellularLocation>
</comment>
<dbReference type="EC" id="3.6.4.-" evidence="9"/>
<dbReference type="InterPro" id="IPR005118">
    <property type="entry name" value="TRCF_C"/>
</dbReference>
<dbReference type="Pfam" id="PF17757">
    <property type="entry name" value="UvrB_inter"/>
    <property type="match status" value="1"/>
</dbReference>
<dbReference type="SMART" id="SM01058">
    <property type="entry name" value="CarD_TRCF"/>
    <property type="match status" value="1"/>
</dbReference>
<dbReference type="SUPFAM" id="SSF141259">
    <property type="entry name" value="CarD-like"/>
    <property type="match status" value="1"/>
</dbReference>
<evidence type="ECO:0000256" key="4">
    <source>
        <dbReference type="ARBA" id="ARBA00022801"/>
    </source>
</evidence>
<dbReference type="EMBL" id="CAWVOK010000028">
    <property type="protein sequence ID" value="CAK8163374.1"/>
    <property type="molecule type" value="Genomic_DNA"/>
</dbReference>
<evidence type="ECO:0000313" key="12">
    <source>
        <dbReference type="EMBL" id="CAK8163374.1"/>
    </source>
</evidence>
<dbReference type="SMART" id="SM00982">
    <property type="entry name" value="TRCF"/>
    <property type="match status" value="1"/>
</dbReference>
<keyword evidence="7 9" id="KW-0238">DNA-binding</keyword>
<keyword evidence="4 9" id="KW-0378">Hydrolase</keyword>